<reference evidence="4" key="1">
    <citation type="submission" date="2019-12" db="UniProtKB">
        <authorList>
            <consortium name="WormBaseParasite"/>
        </authorList>
    </citation>
    <scope>IDENTIFICATION</scope>
</reference>
<proteinExistence type="predicted"/>
<accession>A0A5S6QDG8</accession>
<sequence length="199" mass="22710">MSVDDLYLDSAEYQFVVPVSIRNGPTPPPARCSKQSLMRRAQLSRLNEKFVNSQKYQTRPVGRAYKSKLRPNGDNLVSAAGNSATRVPVWLPVELRDRFEWCPLLGDGNFAVVHECIHKSTGKTYAVKVIDKRKCRNKEQIIDNEVRLLSRVRHDYVVQLHDSISLKDLHCCILSYLANSYGIRYCGVVVCVRLLLYVL</sequence>
<dbReference type="Proteomes" id="UP000046395">
    <property type="component" value="Unassembled WGS sequence"/>
</dbReference>
<evidence type="ECO:0000313" key="3">
    <source>
        <dbReference type="Proteomes" id="UP000046395"/>
    </source>
</evidence>
<dbReference type="WBParaSite" id="TMUE_1000005273.1">
    <property type="protein sequence ID" value="TMUE_1000005273.1"/>
    <property type="gene ID" value="WBGene00299241"/>
</dbReference>
<keyword evidence="1" id="KW-0067">ATP-binding</keyword>
<dbReference type="GO" id="GO:0004672">
    <property type="term" value="F:protein kinase activity"/>
    <property type="evidence" value="ECO:0007669"/>
    <property type="project" value="InterPro"/>
</dbReference>
<dbReference type="PROSITE" id="PS50011">
    <property type="entry name" value="PROTEIN_KINASE_DOM"/>
    <property type="match status" value="1"/>
</dbReference>
<dbReference type="GO" id="GO:0005524">
    <property type="term" value="F:ATP binding"/>
    <property type="evidence" value="ECO:0007669"/>
    <property type="project" value="UniProtKB-UniRule"/>
</dbReference>
<dbReference type="Pfam" id="PF00069">
    <property type="entry name" value="Pkinase"/>
    <property type="match status" value="1"/>
</dbReference>
<evidence type="ECO:0000256" key="1">
    <source>
        <dbReference type="PROSITE-ProRule" id="PRU10141"/>
    </source>
</evidence>
<dbReference type="SUPFAM" id="SSF56112">
    <property type="entry name" value="Protein kinase-like (PK-like)"/>
    <property type="match status" value="1"/>
</dbReference>
<dbReference type="Gene3D" id="3.30.200.20">
    <property type="entry name" value="Phosphorylase Kinase, domain 1"/>
    <property type="match status" value="1"/>
</dbReference>
<dbReference type="STRING" id="70415.A0A5S6QDG8"/>
<protein>
    <submittedName>
        <fullName evidence="4">Protein kinase domain-containing protein</fullName>
    </submittedName>
</protein>
<keyword evidence="1" id="KW-0547">Nucleotide-binding</keyword>
<dbReference type="PROSITE" id="PS00107">
    <property type="entry name" value="PROTEIN_KINASE_ATP"/>
    <property type="match status" value="1"/>
</dbReference>
<feature type="binding site" evidence="1">
    <location>
        <position position="128"/>
    </location>
    <ligand>
        <name>ATP</name>
        <dbReference type="ChEBI" id="CHEBI:30616"/>
    </ligand>
</feature>
<dbReference type="PANTHER" id="PTHR24347">
    <property type="entry name" value="SERINE/THREONINE-PROTEIN KINASE"/>
    <property type="match status" value="1"/>
</dbReference>
<dbReference type="AlphaFoldDB" id="A0A5S6QDG8"/>
<dbReference type="InterPro" id="IPR017441">
    <property type="entry name" value="Protein_kinase_ATP_BS"/>
</dbReference>
<keyword evidence="3" id="KW-1185">Reference proteome</keyword>
<dbReference type="InterPro" id="IPR000719">
    <property type="entry name" value="Prot_kinase_dom"/>
</dbReference>
<evidence type="ECO:0000313" key="4">
    <source>
        <dbReference type="WBParaSite" id="TMUE_1000005273.1"/>
    </source>
</evidence>
<dbReference type="InterPro" id="IPR011009">
    <property type="entry name" value="Kinase-like_dom_sf"/>
</dbReference>
<organism evidence="3 4">
    <name type="scientific">Trichuris muris</name>
    <name type="common">Mouse whipworm</name>
    <dbReference type="NCBI Taxonomy" id="70415"/>
    <lineage>
        <taxon>Eukaryota</taxon>
        <taxon>Metazoa</taxon>
        <taxon>Ecdysozoa</taxon>
        <taxon>Nematoda</taxon>
        <taxon>Enoplea</taxon>
        <taxon>Dorylaimia</taxon>
        <taxon>Trichinellida</taxon>
        <taxon>Trichuridae</taxon>
        <taxon>Trichuris</taxon>
    </lineage>
</organism>
<name>A0A5S6QDG8_TRIMR</name>
<evidence type="ECO:0000259" key="2">
    <source>
        <dbReference type="PROSITE" id="PS50011"/>
    </source>
</evidence>
<feature type="domain" description="Protein kinase" evidence="2">
    <location>
        <begin position="99"/>
        <end position="199"/>
    </location>
</feature>